<dbReference type="Proteomes" id="UP000016927">
    <property type="component" value="Unassembled WGS sequence"/>
</dbReference>
<keyword evidence="3" id="KW-1185">Reference proteome</keyword>
<feature type="transmembrane region" description="Helical" evidence="1">
    <location>
        <begin position="55"/>
        <end position="76"/>
    </location>
</feature>
<keyword evidence="1" id="KW-0472">Membrane</keyword>
<feature type="transmembrane region" description="Helical" evidence="1">
    <location>
        <begin position="30"/>
        <end position="49"/>
    </location>
</feature>
<dbReference type="EMBL" id="KB908935">
    <property type="protein sequence ID" value="EOB14465.1"/>
    <property type="molecule type" value="Genomic_DNA"/>
</dbReference>
<gene>
    <name evidence="2" type="ORF">NBO_27g0022</name>
</gene>
<evidence type="ECO:0000313" key="3">
    <source>
        <dbReference type="Proteomes" id="UP000016927"/>
    </source>
</evidence>
<evidence type="ECO:0000313" key="2">
    <source>
        <dbReference type="EMBL" id="EOB14465.1"/>
    </source>
</evidence>
<keyword evidence="1" id="KW-1133">Transmembrane helix</keyword>
<protein>
    <submittedName>
        <fullName evidence="2">Uncharacterized protein</fullName>
    </submittedName>
</protein>
<evidence type="ECO:0000256" key="1">
    <source>
        <dbReference type="SAM" id="Phobius"/>
    </source>
</evidence>
<organism evidence="2 3">
    <name type="scientific">Nosema bombycis (strain CQ1 / CVCC 102059)</name>
    <name type="common">Microsporidian parasite</name>
    <name type="synonym">Pebrine of silkworm</name>
    <dbReference type="NCBI Taxonomy" id="578461"/>
    <lineage>
        <taxon>Eukaryota</taxon>
        <taxon>Fungi</taxon>
        <taxon>Fungi incertae sedis</taxon>
        <taxon>Microsporidia</taxon>
        <taxon>Nosematidae</taxon>
        <taxon>Nosema</taxon>
    </lineage>
</organism>
<name>R0MJS2_NOSB1</name>
<dbReference type="HOGENOM" id="CLU_2638679_0_0_1"/>
<sequence>MFNAYRIMPKIVYYKDTNIDRRESIGRKGVRYWIVLLLRIFFFSLIVVISYTVGLVVSIIVYIFLFIYRILMILMLR</sequence>
<dbReference type="VEuPathDB" id="MicrosporidiaDB:NBO_27g0022"/>
<reference evidence="2 3" key="1">
    <citation type="journal article" date="2013" name="BMC Genomics">
        <title>Comparative genomics of parasitic silkworm microsporidia reveal an association between genome expansion and host adaptation.</title>
        <authorList>
            <person name="Pan G."/>
            <person name="Xu J."/>
            <person name="Li T."/>
            <person name="Xia Q."/>
            <person name="Liu S.L."/>
            <person name="Zhang G."/>
            <person name="Li S."/>
            <person name="Li C."/>
            <person name="Liu H."/>
            <person name="Yang L."/>
            <person name="Liu T."/>
            <person name="Zhang X."/>
            <person name="Wu Z."/>
            <person name="Fan W."/>
            <person name="Dang X."/>
            <person name="Xiang H."/>
            <person name="Tao M."/>
            <person name="Li Y."/>
            <person name="Hu J."/>
            <person name="Li Z."/>
            <person name="Lin L."/>
            <person name="Luo J."/>
            <person name="Geng L."/>
            <person name="Wang L."/>
            <person name="Long M."/>
            <person name="Wan Y."/>
            <person name="He N."/>
            <person name="Zhang Z."/>
            <person name="Lu C."/>
            <person name="Keeling P.J."/>
            <person name="Wang J."/>
            <person name="Xiang Z."/>
            <person name="Zhou Z."/>
        </authorList>
    </citation>
    <scope>NUCLEOTIDE SEQUENCE [LARGE SCALE GENOMIC DNA]</scope>
    <source>
        <strain evidence="3">CQ1 / CVCC 102059</strain>
    </source>
</reference>
<accession>R0MJS2</accession>
<proteinExistence type="predicted"/>
<dbReference type="AlphaFoldDB" id="R0MJS2"/>
<keyword evidence="1" id="KW-0812">Transmembrane</keyword>